<keyword evidence="3" id="KW-1185">Reference proteome</keyword>
<accession>A0A1V8T4N4</accession>
<feature type="compositionally biased region" description="Basic and acidic residues" evidence="1">
    <location>
        <begin position="60"/>
        <end position="82"/>
    </location>
</feature>
<dbReference type="Proteomes" id="UP000192596">
    <property type="component" value="Unassembled WGS sequence"/>
</dbReference>
<dbReference type="InParanoid" id="A0A1V8T4N4"/>
<sequence>MSSRISQSTSRGGSSAGSMTSGSNQERRRSLLSKAVDKAKAKLSRSQSGAEILPDDEEAFEKAREREVKREKRKEEFEKSGLKEQPMFGMKGAGGFGSL</sequence>
<feature type="region of interest" description="Disordered" evidence="1">
    <location>
        <begin position="1"/>
        <end position="99"/>
    </location>
</feature>
<feature type="compositionally biased region" description="Low complexity" evidence="1">
    <location>
        <begin position="1"/>
        <end position="23"/>
    </location>
</feature>
<organism evidence="2 3">
    <name type="scientific">Cryoendolithus antarcticus</name>
    <dbReference type="NCBI Taxonomy" id="1507870"/>
    <lineage>
        <taxon>Eukaryota</taxon>
        <taxon>Fungi</taxon>
        <taxon>Dikarya</taxon>
        <taxon>Ascomycota</taxon>
        <taxon>Pezizomycotina</taxon>
        <taxon>Dothideomycetes</taxon>
        <taxon>Dothideomycetidae</taxon>
        <taxon>Cladosporiales</taxon>
        <taxon>Cladosporiaceae</taxon>
        <taxon>Cryoendolithus</taxon>
    </lineage>
</organism>
<gene>
    <name evidence="2" type="ORF">B0A48_08857</name>
</gene>
<evidence type="ECO:0000256" key="1">
    <source>
        <dbReference type="SAM" id="MobiDB-lite"/>
    </source>
</evidence>
<dbReference type="AlphaFoldDB" id="A0A1V8T4N4"/>
<evidence type="ECO:0000313" key="3">
    <source>
        <dbReference type="Proteomes" id="UP000192596"/>
    </source>
</evidence>
<name>A0A1V8T4N4_9PEZI</name>
<protein>
    <submittedName>
        <fullName evidence="2">Uncharacterized protein</fullName>
    </submittedName>
</protein>
<evidence type="ECO:0000313" key="2">
    <source>
        <dbReference type="EMBL" id="OQO06269.1"/>
    </source>
</evidence>
<dbReference type="EMBL" id="NAJO01000017">
    <property type="protein sequence ID" value="OQO06269.1"/>
    <property type="molecule type" value="Genomic_DNA"/>
</dbReference>
<feature type="compositionally biased region" description="Basic and acidic residues" evidence="1">
    <location>
        <begin position="25"/>
        <end position="40"/>
    </location>
</feature>
<comment type="caution">
    <text evidence="2">The sequence shown here is derived from an EMBL/GenBank/DDBJ whole genome shotgun (WGS) entry which is preliminary data.</text>
</comment>
<reference evidence="3" key="1">
    <citation type="submission" date="2017-03" db="EMBL/GenBank/DDBJ databases">
        <title>Genomes of endolithic fungi from Antarctica.</title>
        <authorList>
            <person name="Coleine C."/>
            <person name="Masonjones S."/>
            <person name="Stajich J.E."/>
        </authorList>
    </citation>
    <scope>NUCLEOTIDE SEQUENCE [LARGE SCALE GENOMIC DNA]</scope>
    <source>
        <strain evidence="3">CCFEE 5527</strain>
    </source>
</reference>
<proteinExistence type="predicted"/>